<dbReference type="Proteomes" id="UP001374584">
    <property type="component" value="Unassembled WGS sequence"/>
</dbReference>
<dbReference type="PANTHER" id="PTHR34558:SF4">
    <property type="entry name" value="TRANSMEMBRANE PROTEIN"/>
    <property type="match status" value="1"/>
</dbReference>
<evidence type="ECO:0000313" key="3">
    <source>
        <dbReference type="EMBL" id="KAK7335544.1"/>
    </source>
</evidence>
<dbReference type="PANTHER" id="PTHR34558">
    <property type="entry name" value="EXPRESSED PROTEIN"/>
    <property type="match status" value="1"/>
</dbReference>
<keyword evidence="4" id="KW-1185">Reference proteome</keyword>
<evidence type="ECO:0008006" key="5">
    <source>
        <dbReference type="Google" id="ProtNLM"/>
    </source>
</evidence>
<dbReference type="EMBL" id="JAYMYR010000010">
    <property type="protein sequence ID" value="KAK7335544.1"/>
    <property type="molecule type" value="Genomic_DNA"/>
</dbReference>
<feature type="region of interest" description="Disordered" evidence="1">
    <location>
        <begin position="117"/>
        <end position="161"/>
    </location>
</feature>
<sequence length="197" mass="21453">MGPITFVTSTSTTVSFHNFSTKDLHPSFLSIKSPPPRVHSIRFSLSFPLLSSLNLSSQVLNPFDLKYSLFRMTKVGLILLVVTKIMVLHAMAAESEAPMPGLSPLEVKIKREVQLSDQKSDKIVDQPVAESRGSSSQEEGDSKPEEAEAPDIRRLGKHHSTDKSVAGGGVILGGLVTVTFAAVFCYIRVTRKSVSEQ</sequence>
<feature type="compositionally biased region" description="Basic and acidic residues" evidence="1">
    <location>
        <begin position="140"/>
        <end position="161"/>
    </location>
</feature>
<feature type="transmembrane region" description="Helical" evidence="2">
    <location>
        <begin position="75"/>
        <end position="93"/>
    </location>
</feature>
<proteinExistence type="predicted"/>
<accession>A0AAN9LJX4</accession>
<reference evidence="3 4" key="1">
    <citation type="submission" date="2024-01" db="EMBL/GenBank/DDBJ databases">
        <title>The genomes of 5 underutilized Papilionoideae crops provide insights into root nodulation and disease resistanc.</title>
        <authorList>
            <person name="Jiang F."/>
        </authorList>
    </citation>
    <scope>NUCLEOTIDE SEQUENCE [LARGE SCALE GENOMIC DNA]</scope>
    <source>
        <strain evidence="3">JINMINGXINNONG_FW02</strain>
        <tissue evidence="3">Leaves</tissue>
    </source>
</reference>
<evidence type="ECO:0000313" key="4">
    <source>
        <dbReference type="Proteomes" id="UP001374584"/>
    </source>
</evidence>
<name>A0AAN9LJX4_PHACN</name>
<evidence type="ECO:0000256" key="2">
    <source>
        <dbReference type="SAM" id="Phobius"/>
    </source>
</evidence>
<protein>
    <recommendedName>
        <fullName evidence="5">Transmembrane protein</fullName>
    </recommendedName>
</protein>
<evidence type="ECO:0000256" key="1">
    <source>
        <dbReference type="SAM" id="MobiDB-lite"/>
    </source>
</evidence>
<keyword evidence="2" id="KW-1133">Transmembrane helix</keyword>
<keyword evidence="2" id="KW-0472">Membrane</keyword>
<feature type="transmembrane region" description="Helical" evidence="2">
    <location>
        <begin position="165"/>
        <end position="187"/>
    </location>
</feature>
<keyword evidence="2" id="KW-0812">Transmembrane</keyword>
<comment type="caution">
    <text evidence="3">The sequence shown here is derived from an EMBL/GenBank/DDBJ whole genome shotgun (WGS) entry which is preliminary data.</text>
</comment>
<gene>
    <name evidence="3" type="ORF">VNO80_27446</name>
</gene>
<dbReference type="AlphaFoldDB" id="A0AAN9LJX4"/>
<organism evidence="3 4">
    <name type="scientific">Phaseolus coccineus</name>
    <name type="common">Scarlet runner bean</name>
    <name type="synonym">Phaseolus multiflorus</name>
    <dbReference type="NCBI Taxonomy" id="3886"/>
    <lineage>
        <taxon>Eukaryota</taxon>
        <taxon>Viridiplantae</taxon>
        <taxon>Streptophyta</taxon>
        <taxon>Embryophyta</taxon>
        <taxon>Tracheophyta</taxon>
        <taxon>Spermatophyta</taxon>
        <taxon>Magnoliopsida</taxon>
        <taxon>eudicotyledons</taxon>
        <taxon>Gunneridae</taxon>
        <taxon>Pentapetalae</taxon>
        <taxon>rosids</taxon>
        <taxon>fabids</taxon>
        <taxon>Fabales</taxon>
        <taxon>Fabaceae</taxon>
        <taxon>Papilionoideae</taxon>
        <taxon>50 kb inversion clade</taxon>
        <taxon>NPAAA clade</taxon>
        <taxon>indigoferoid/millettioid clade</taxon>
        <taxon>Phaseoleae</taxon>
        <taxon>Phaseolus</taxon>
    </lineage>
</organism>